<dbReference type="STRING" id="1123380.SAMN02745199_0037"/>
<dbReference type="AlphaFoldDB" id="A0A1M5QNT5"/>
<dbReference type="EMBL" id="FQXN01000001">
    <property type="protein sequence ID" value="SHH15410.1"/>
    <property type="molecule type" value="Genomic_DNA"/>
</dbReference>
<protein>
    <submittedName>
        <fullName evidence="2">LSU ribosomal protein L7AE</fullName>
    </submittedName>
</protein>
<name>A0A1M5QNT5_9BACT</name>
<accession>A0A1M5QNT5</accession>
<dbReference type="OrthoDB" id="46317at2"/>
<evidence type="ECO:0000313" key="3">
    <source>
        <dbReference type="Proteomes" id="UP000242592"/>
    </source>
</evidence>
<evidence type="ECO:0000259" key="1">
    <source>
        <dbReference type="Pfam" id="PF01248"/>
    </source>
</evidence>
<evidence type="ECO:0000313" key="2">
    <source>
        <dbReference type="EMBL" id="SHH15410.1"/>
    </source>
</evidence>
<dbReference type="Gene3D" id="3.30.1330.30">
    <property type="match status" value="1"/>
</dbReference>
<dbReference type="SUPFAM" id="SSF55315">
    <property type="entry name" value="L30e-like"/>
    <property type="match status" value="1"/>
</dbReference>
<feature type="domain" description="Ribosomal protein eL8/eL30/eS12/Gadd45" evidence="1">
    <location>
        <begin position="5"/>
        <end position="92"/>
    </location>
</feature>
<keyword evidence="3" id="KW-1185">Reference proteome</keyword>
<sequence length="102" mass="11612">MTEKKVLTLLGFASKAKKLVYGKDNIREYIKDFKQKHKVIIIASDAGERVKRDVKIRCEISRVPYIEFSKKDELSKATGMLNVSVLGIKDENIVKSIIDLIT</sequence>
<dbReference type="Pfam" id="PF01248">
    <property type="entry name" value="Ribosomal_L7Ae"/>
    <property type="match status" value="1"/>
</dbReference>
<keyword evidence="2" id="KW-0687">Ribonucleoprotein</keyword>
<proteinExistence type="predicted"/>
<dbReference type="InterPro" id="IPR029064">
    <property type="entry name" value="Ribosomal_eL30-like_sf"/>
</dbReference>
<gene>
    <name evidence="2" type="ORF">SAMN02745199_0037</name>
</gene>
<reference evidence="3" key="1">
    <citation type="submission" date="2016-11" db="EMBL/GenBank/DDBJ databases">
        <authorList>
            <person name="Varghese N."/>
            <person name="Submissions S."/>
        </authorList>
    </citation>
    <scope>NUCLEOTIDE SEQUENCE [LARGE SCALE GENOMIC DNA]</scope>
    <source>
        <strain evidence="3">DSM 15807</strain>
    </source>
</reference>
<organism evidence="2 3">
    <name type="scientific">Thermosipho atlanticus DSM 15807</name>
    <dbReference type="NCBI Taxonomy" id="1123380"/>
    <lineage>
        <taxon>Bacteria</taxon>
        <taxon>Thermotogati</taxon>
        <taxon>Thermotogota</taxon>
        <taxon>Thermotogae</taxon>
        <taxon>Thermotogales</taxon>
        <taxon>Fervidobacteriaceae</taxon>
        <taxon>Thermosipho</taxon>
    </lineage>
</organism>
<dbReference type="RefSeq" id="WP_073070820.1">
    <property type="nucleotide sequence ID" value="NZ_FQXN01000001.1"/>
</dbReference>
<keyword evidence="2" id="KW-0689">Ribosomal protein</keyword>
<dbReference type="InterPro" id="IPR004038">
    <property type="entry name" value="Ribosomal_eL8/eL30/eS12/Gad45"/>
</dbReference>
<dbReference type="Proteomes" id="UP000242592">
    <property type="component" value="Unassembled WGS sequence"/>
</dbReference>
<dbReference type="GO" id="GO:0005840">
    <property type="term" value="C:ribosome"/>
    <property type="evidence" value="ECO:0007669"/>
    <property type="project" value="UniProtKB-KW"/>
</dbReference>